<evidence type="ECO:0000256" key="1">
    <source>
        <dbReference type="ARBA" id="ARBA00006484"/>
    </source>
</evidence>
<dbReference type="PRINTS" id="PR00081">
    <property type="entry name" value="GDHRDH"/>
</dbReference>
<accession>A0A8E1VUQ1</accession>
<dbReference type="PANTHER" id="PTHR43477">
    <property type="entry name" value="DIHYDROANTICAPSIN 7-DEHYDROGENASE"/>
    <property type="match status" value="1"/>
</dbReference>
<comment type="similarity">
    <text evidence="1">Belongs to the short-chain dehydrogenases/reductases (SDR) family.</text>
</comment>
<accession>A0A2N3WSP0</accession>
<dbReference type="RefSeq" id="WP_101439662.1">
    <property type="nucleotide sequence ID" value="NZ_JACJHR010000005.1"/>
</dbReference>
<evidence type="ECO:0000313" key="6">
    <source>
        <dbReference type="Proteomes" id="UP000550260"/>
    </source>
</evidence>
<dbReference type="GO" id="GO:0016491">
    <property type="term" value="F:oxidoreductase activity"/>
    <property type="evidence" value="ECO:0007669"/>
    <property type="project" value="UniProtKB-KW"/>
</dbReference>
<sequence length="218" mass="22517">MGNRLAGQTVLVLGGRHLGAAIAEAAADEGAKVHVASHRPGGLHIDLRDEATIAAAAAALGPVDHLVNTAAAPHAVPIRELDRDKTVDAFTAKVIGPLLLAKHFTIRRSLLLFSGQVGWRPARGSVVTGVTNGAAAFAAQHLAAELAPVRVNALSPGIIDSGVWDGKGDGKPDFLANAAQRTLVGRTGTVTDVTDAVLWLLRAEFLTGETIHLEGGRP</sequence>
<dbReference type="Gene3D" id="3.40.50.720">
    <property type="entry name" value="NAD(P)-binding Rossmann-like Domain"/>
    <property type="match status" value="1"/>
</dbReference>
<dbReference type="SUPFAM" id="SSF51735">
    <property type="entry name" value="NAD(P)-binding Rossmann-fold domains"/>
    <property type="match status" value="1"/>
</dbReference>
<gene>
    <name evidence="4" type="ORF">ATK30_7829</name>
    <name evidence="3" type="ORF">H5411_05815</name>
</gene>
<reference evidence="4 5" key="1">
    <citation type="submission" date="2017-12" db="EMBL/GenBank/DDBJ databases">
        <title>Sequencing the genomes of 1000 Actinobacteria strains.</title>
        <authorList>
            <person name="Klenk H.-P."/>
        </authorList>
    </citation>
    <scope>NUCLEOTIDE SEQUENCE [LARGE SCALE GENOMIC DNA]</scope>
    <source>
        <strain evidence="4 5">DSM 45165</strain>
    </source>
</reference>
<dbReference type="PANTHER" id="PTHR43477:SF1">
    <property type="entry name" value="DIHYDROANTICAPSIN 7-DEHYDROGENASE"/>
    <property type="match status" value="1"/>
</dbReference>
<evidence type="ECO:0000256" key="2">
    <source>
        <dbReference type="ARBA" id="ARBA00023002"/>
    </source>
</evidence>
<dbReference type="InterPro" id="IPR036291">
    <property type="entry name" value="NAD(P)-bd_dom_sf"/>
</dbReference>
<proteinExistence type="inferred from homology"/>
<dbReference type="Proteomes" id="UP000233750">
    <property type="component" value="Unassembled WGS sequence"/>
</dbReference>
<dbReference type="InterPro" id="IPR002347">
    <property type="entry name" value="SDR_fam"/>
</dbReference>
<evidence type="ECO:0000313" key="5">
    <source>
        <dbReference type="Proteomes" id="UP000233750"/>
    </source>
</evidence>
<name>A0A2N3WSP0_9PSEU</name>
<dbReference type="EMBL" id="PJMY01000003">
    <property type="protein sequence ID" value="PKV96865.1"/>
    <property type="molecule type" value="Genomic_DNA"/>
</dbReference>
<dbReference type="EMBL" id="JACJHR010000005">
    <property type="protein sequence ID" value="MBB2498650.1"/>
    <property type="molecule type" value="Genomic_DNA"/>
</dbReference>
<keyword evidence="5" id="KW-1185">Reference proteome</keyword>
<organism evidence="4 5">
    <name type="scientific">Amycolatopsis echigonensis</name>
    <dbReference type="NCBI Taxonomy" id="2576905"/>
    <lineage>
        <taxon>Bacteria</taxon>
        <taxon>Bacillati</taxon>
        <taxon>Actinomycetota</taxon>
        <taxon>Actinomycetes</taxon>
        <taxon>Pseudonocardiales</taxon>
        <taxon>Pseudonocardiaceae</taxon>
        <taxon>Amycolatopsis</taxon>
    </lineage>
</organism>
<dbReference type="AlphaFoldDB" id="A0A2N3WSP0"/>
<evidence type="ECO:0000313" key="3">
    <source>
        <dbReference type="EMBL" id="MBB2498650.1"/>
    </source>
</evidence>
<evidence type="ECO:0000313" key="4">
    <source>
        <dbReference type="EMBL" id="PKV96865.1"/>
    </source>
</evidence>
<dbReference type="Pfam" id="PF13561">
    <property type="entry name" value="adh_short_C2"/>
    <property type="match status" value="1"/>
</dbReference>
<keyword evidence="2" id="KW-0560">Oxidoreductase</keyword>
<dbReference type="Proteomes" id="UP000550260">
    <property type="component" value="Unassembled WGS sequence"/>
</dbReference>
<protein>
    <submittedName>
        <fullName evidence="4">NAD(P)-dependent dehydrogenase (Short-subunit alcohol dehydrogenase family)</fullName>
    </submittedName>
    <submittedName>
        <fullName evidence="3">SDR family oxidoreductase</fullName>
    </submittedName>
</protein>
<comment type="caution">
    <text evidence="4">The sequence shown here is derived from an EMBL/GenBank/DDBJ whole genome shotgun (WGS) entry which is preliminary data.</text>
</comment>
<dbReference type="InterPro" id="IPR051122">
    <property type="entry name" value="SDR_DHRS6-like"/>
</dbReference>
<reference evidence="3 6" key="2">
    <citation type="submission" date="2020-08" db="EMBL/GenBank/DDBJ databases">
        <title>Amycolatopsis echigonensis JCM 21831.</title>
        <authorList>
            <person name="Tedsree N."/>
            <person name="Kuncharoen N."/>
            <person name="Likhitwitayawuid K."/>
            <person name="Tanasupawat S."/>
        </authorList>
    </citation>
    <scope>NUCLEOTIDE SEQUENCE [LARGE SCALE GENOMIC DNA]</scope>
    <source>
        <strain evidence="3 6">JCM 21831</strain>
    </source>
</reference>
<dbReference type="OrthoDB" id="9806974at2"/>